<feature type="domain" description="Thioesterase" evidence="3">
    <location>
        <begin position="48"/>
        <end position="127"/>
    </location>
</feature>
<dbReference type="RefSeq" id="WP_005198290.1">
    <property type="nucleotide sequence ID" value="NZ_CP022580.1"/>
</dbReference>
<evidence type="ECO:0000256" key="1">
    <source>
        <dbReference type="ARBA" id="ARBA00008324"/>
    </source>
</evidence>
<dbReference type="EMBL" id="JAFFGU010000006">
    <property type="protein sequence ID" value="MBM7279168.1"/>
    <property type="molecule type" value="Genomic_DNA"/>
</dbReference>
<dbReference type="SUPFAM" id="SSF54637">
    <property type="entry name" value="Thioesterase/thiol ester dehydrase-isomerase"/>
    <property type="match status" value="1"/>
</dbReference>
<comment type="similarity">
    <text evidence="1">Belongs to the thioesterase PaaI family.</text>
</comment>
<evidence type="ECO:0000313" key="4">
    <source>
        <dbReference type="EMBL" id="MBM7279168.1"/>
    </source>
</evidence>
<dbReference type="NCBIfam" id="TIGR00369">
    <property type="entry name" value="unchar_dom_1"/>
    <property type="match status" value="1"/>
</dbReference>
<proteinExistence type="inferred from homology"/>
<evidence type="ECO:0000313" key="5">
    <source>
        <dbReference type="EMBL" id="MDG6782518.1"/>
    </source>
</evidence>
<accession>A0AAW6RE70</accession>
<sequence length="140" mass="14810">MTANSADEILQDSFGKGLDGVLGLEVVEAGPDRIVATMKITESHHQPFGIVHGGVYCAVGESVASMSGFLWLQDTGIGGTAVGVNNNTDFLKSVSAGTVTATSTPIHRGRRQQLWAVDMVDQDGTLLAKTQVRLQNIEAR</sequence>
<name>A0AAW6RE70_GORRU</name>
<reference evidence="5" key="2">
    <citation type="submission" date="2023-04" db="EMBL/GenBank/DDBJ databases">
        <title>Characterization and analysis of the complete genome of Gordonia rubripertincta 112, the degrader of aromatic and aliphatic compounds.</title>
        <authorList>
            <person name="Frantsuzova E."/>
            <person name="Bogun A."/>
            <person name="Delegan Y."/>
        </authorList>
    </citation>
    <scope>NUCLEOTIDE SEQUENCE</scope>
    <source>
        <strain evidence="5">112</strain>
    </source>
</reference>
<gene>
    <name evidence="4" type="ORF">JTZ10_15560</name>
    <name evidence="5" type="ORF">QBL07_16970</name>
</gene>
<dbReference type="Proteomes" id="UP001195196">
    <property type="component" value="Unassembled WGS sequence"/>
</dbReference>
<organism evidence="5">
    <name type="scientific">Gordonia rubripertincta</name>
    <name type="common">Rhodococcus corallinus</name>
    <dbReference type="NCBI Taxonomy" id="36822"/>
    <lineage>
        <taxon>Bacteria</taxon>
        <taxon>Bacillati</taxon>
        <taxon>Actinomycetota</taxon>
        <taxon>Actinomycetes</taxon>
        <taxon>Mycobacteriales</taxon>
        <taxon>Gordoniaceae</taxon>
        <taxon>Gordonia</taxon>
    </lineage>
</organism>
<reference evidence="4" key="1">
    <citation type="submission" date="2021-02" db="EMBL/GenBank/DDBJ databases">
        <title>Taxonomy, biology and ecology of Rhodococcus bacteria occurring in California pistachio and other woody hosts as revealed by genome sequence analyses.</title>
        <authorList>
            <person name="Riely B."/>
            <person name="Gai Y."/>
        </authorList>
    </citation>
    <scope>NUCLEOTIDE SEQUENCE</scope>
    <source>
        <strain evidence="4">BP-295</strain>
    </source>
</reference>
<protein>
    <submittedName>
        <fullName evidence="5">PaaI family thioesterase</fullName>
        <ecNumber evidence="5">3.1.2.-</ecNumber>
    </submittedName>
</protein>
<dbReference type="PANTHER" id="PTHR43240:SF5">
    <property type="entry name" value="1,4-DIHYDROXY-2-NAPHTHOYL-COA THIOESTERASE 1"/>
    <property type="match status" value="1"/>
</dbReference>
<dbReference type="EMBL" id="JARUXG010000011">
    <property type="protein sequence ID" value="MDG6782518.1"/>
    <property type="molecule type" value="Genomic_DNA"/>
</dbReference>
<dbReference type="Pfam" id="PF03061">
    <property type="entry name" value="4HBT"/>
    <property type="match status" value="1"/>
</dbReference>
<dbReference type="GO" id="GO:0005829">
    <property type="term" value="C:cytosol"/>
    <property type="evidence" value="ECO:0007669"/>
    <property type="project" value="TreeGrafter"/>
</dbReference>
<dbReference type="InterPro" id="IPR006683">
    <property type="entry name" value="Thioestr_dom"/>
</dbReference>
<dbReference type="InterPro" id="IPR003736">
    <property type="entry name" value="PAAI_dom"/>
</dbReference>
<dbReference type="Gene3D" id="3.10.129.10">
    <property type="entry name" value="Hotdog Thioesterase"/>
    <property type="match status" value="1"/>
</dbReference>
<evidence type="ECO:0000259" key="3">
    <source>
        <dbReference type="Pfam" id="PF03061"/>
    </source>
</evidence>
<dbReference type="KEGG" id="gru:GCWB2_10775"/>
<dbReference type="CDD" id="cd03443">
    <property type="entry name" value="PaaI_thioesterase"/>
    <property type="match status" value="1"/>
</dbReference>
<dbReference type="AlphaFoldDB" id="A0AAW6RE70"/>
<evidence type="ECO:0000256" key="2">
    <source>
        <dbReference type="ARBA" id="ARBA00022801"/>
    </source>
</evidence>
<dbReference type="EC" id="3.1.2.-" evidence="5"/>
<keyword evidence="2 5" id="KW-0378">Hydrolase</keyword>
<comment type="caution">
    <text evidence="5">The sequence shown here is derived from an EMBL/GenBank/DDBJ whole genome shotgun (WGS) entry which is preliminary data.</text>
</comment>
<dbReference type="PANTHER" id="PTHR43240">
    <property type="entry name" value="1,4-DIHYDROXY-2-NAPHTHOYL-COA THIOESTERASE 1"/>
    <property type="match status" value="1"/>
</dbReference>
<dbReference type="GO" id="GO:0061522">
    <property type="term" value="F:1,4-dihydroxy-2-naphthoyl-CoA thioesterase activity"/>
    <property type="evidence" value="ECO:0007669"/>
    <property type="project" value="TreeGrafter"/>
</dbReference>
<dbReference type="InterPro" id="IPR029069">
    <property type="entry name" value="HotDog_dom_sf"/>
</dbReference>